<dbReference type="Proteomes" id="UP001161405">
    <property type="component" value="Unassembled WGS sequence"/>
</dbReference>
<evidence type="ECO:0000256" key="4">
    <source>
        <dbReference type="ARBA" id="ARBA00022475"/>
    </source>
</evidence>
<evidence type="ECO:0000256" key="8">
    <source>
        <dbReference type="ARBA" id="ARBA00022989"/>
    </source>
</evidence>
<feature type="transmembrane region" description="Helical" evidence="11">
    <location>
        <begin position="69"/>
        <end position="88"/>
    </location>
</feature>
<keyword evidence="7" id="KW-0972">Capsule biogenesis/degradation</keyword>
<keyword evidence="5" id="KW-0762">Sugar transport</keyword>
<organism evidence="13 14">
    <name type="scientific">Maritalea porphyrae</name>
    <dbReference type="NCBI Taxonomy" id="880732"/>
    <lineage>
        <taxon>Bacteria</taxon>
        <taxon>Pseudomonadati</taxon>
        <taxon>Pseudomonadota</taxon>
        <taxon>Alphaproteobacteria</taxon>
        <taxon>Hyphomicrobiales</taxon>
        <taxon>Devosiaceae</taxon>
        <taxon>Maritalea</taxon>
    </lineage>
</organism>
<comment type="caution">
    <text evidence="13">The sequence shown here is derived from an EMBL/GenBank/DDBJ whole genome shotgun (WGS) entry which is preliminary data.</text>
</comment>
<name>A0ABQ5US65_9HYPH</name>
<evidence type="ECO:0000256" key="7">
    <source>
        <dbReference type="ARBA" id="ARBA00022903"/>
    </source>
</evidence>
<comment type="similarity">
    <text evidence="2 11">Belongs to the ABC-2 integral membrane protein family.</text>
</comment>
<evidence type="ECO:0000256" key="2">
    <source>
        <dbReference type="ARBA" id="ARBA00007783"/>
    </source>
</evidence>
<feature type="transmembrane region" description="Helical" evidence="11">
    <location>
        <begin position="109"/>
        <end position="137"/>
    </location>
</feature>
<feature type="transmembrane region" description="Helical" evidence="11">
    <location>
        <begin position="182"/>
        <end position="200"/>
    </location>
</feature>
<keyword evidence="10 11" id="KW-0472">Membrane</keyword>
<dbReference type="PANTHER" id="PTHR30413">
    <property type="entry name" value="INNER MEMBRANE TRANSPORT PERMEASE"/>
    <property type="match status" value="1"/>
</dbReference>
<dbReference type="InterPro" id="IPR013525">
    <property type="entry name" value="ABC2_TM"/>
</dbReference>
<evidence type="ECO:0000313" key="13">
    <source>
        <dbReference type="EMBL" id="GLQ17204.1"/>
    </source>
</evidence>
<sequence length="264" mass="29795">MKDLVLSLWAYRHFLMNSIWNDFKSRFVRSRLGAAWIVFQPLSQVLIYAFILSNLLSAKVPGISNTYGYAIYLMSGLLAWNLFSEVLDRCIKVFVANANAIKKVNFPRVTLPIIEVGAAVTNNLILFAVMIVIFFVLGHPPGWSFLLILLMIPIIAMFAMGLGIFLGVVNVFIRDVEQVTPIVLQVLFWLTPIVYPANIIPEKFMQWMRLNPVYQFVDFYHQVIVQSLVPSFAGVLLVAAMGVAFSLFALVVFRRAGPDMVDVL</sequence>
<evidence type="ECO:0000313" key="14">
    <source>
        <dbReference type="Proteomes" id="UP001161405"/>
    </source>
</evidence>
<dbReference type="Pfam" id="PF01061">
    <property type="entry name" value="ABC2_membrane"/>
    <property type="match status" value="1"/>
</dbReference>
<feature type="transmembrane region" description="Helical" evidence="11">
    <location>
        <begin position="143"/>
        <end position="173"/>
    </location>
</feature>
<evidence type="ECO:0000256" key="11">
    <source>
        <dbReference type="RuleBase" id="RU361157"/>
    </source>
</evidence>
<dbReference type="RefSeq" id="WP_284363169.1">
    <property type="nucleotide sequence ID" value="NZ_BSNI01000002.1"/>
</dbReference>
<dbReference type="EMBL" id="BSNI01000002">
    <property type="protein sequence ID" value="GLQ17204.1"/>
    <property type="molecule type" value="Genomic_DNA"/>
</dbReference>
<keyword evidence="6 11" id="KW-0812">Transmembrane</keyword>
<evidence type="ECO:0000256" key="6">
    <source>
        <dbReference type="ARBA" id="ARBA00022692"/>
    </source>
</evidence>
<dbReference type="PROSITE" id="PS51012">
    <property type="entry name" value="ABC_TM2"/>
    <property type="match status" value="1"/>
</dbReference>
<feature type="domain" description="ABC transmembrane type-2" evidence="12">
    <location>
        <begin position="32"/>
        <end position="256"/>
    </location>
</feature>
<dbReference type="PANTHER" id="PTHR30413:SF10">
    <property type="entry name" value="CAPSULE POLYSACCHARIDE EXPORT INNER-MEMBRANE PROTEIN CTRC"/>
    <property type="match status" value="1"/>
</dbReference>
<evidence type="ECO:0000256" key="10">
    <source>
        <dbReference type="ARBA" id="ARBA00023136"/>
    </source>
</evidence>
<comment type="subcellular location">
    <subcellularLocation>
        <location evidence="11">Cell inner membrane</location>
        <topology evidence="11">Multi-pass membrane protein</topology>
    </subcellularLocation>
    <subcellularLocation>
        <location evidence="1">Cell membrane</location>
        <topology evidence="1">Multi-pass membrane protein</topology>
    </subcellularLocation>
</comment>
<feature type="transmembrane region" description="Helical" evidence="11">
    <location>
        <begin position="232"/>
        <end position="253"/>
    </location>
</feature>
<evidence type="ECO:0000256" key="9">
    <source>
        <dbReference type="ARBA" id="ARBA00023047"/>
    </source>
</evidence>
<feature type="transmembrane region" description="Helical" evidence="11">
    <location>
        <begin position="34"/>
        <end position="57"/>
    </location>
</feature>
<dbReference type="InterPro" id="IPR000412">
    <property type="entry name" value="ABC_2_transport"/>
</dbReference>
<keyword evidence="4 11" id="KW-1003">Cell membrane</keyword>
<proteinExistence type="inferred from homology"/>
<evidence type="ECO:0000256" key="1">
    <source>
        <dbReference type="ARBA" id="ARBA00004651"/>
    </source>
</evidence>
<reference evidence="13" key="2">
    <citation type="submission" date="2023-01" db="EMBL/GenBank/DDBJ databases">
        <title>Draft genome sequence of Maritalea porphyrae strain NBRC 107169.</title>
        <authorList>
            <person name="Sun Q."/>
            <person name="Mori K."/>
        </authorList>
    </citation>
    <scope>NUCLEOTIDE SEQUENCE</scope>
    <source>
        <strain evidence="13">NBRC 107169</strain>
    </source>
</reference>
<dbReference type="PRINTS" id="PR00164">
    <property type="entry name" value="ABC2TRNSPORT"/>
</dbReference>
<gene>
    <name evidence="13" type="ORF">GCM10007879_14530</name>
</gene>
<protein>
    <recommendedName>
        <fullName evidence="11">Transport permease protein</fullName>
    </recommendedName>
</protein>
<dbReference type="InterPro" id="IPR047817">
    <property type="entry name" value="ABC2_TM_bact-type"/>
</dbReference>
<evidence type="ECO:0000256" key="3">
    <source>
        <dbReference type="ARBA" id="ARBA00022448"/>
    </source>
</evidence>
<keyword evidence="8 11" id="KW-1133">Transmembrane helix</keyword>
<evidence type="ECO:0000259" key="12">
    <source>
        <dbReference type="PROSITE" id="PS51012"/>
    </source>
</evidence>
<evidence type="ECO:0000256" key="5">
    <source>
        <dbReference type="ARBA" id="ARBA00022597"/>
    </source>
</evidence>
<keyword evidence="9" id="KW-0625">Polysaccharide transport</keyword>
<keyword evidence="14" id="KW-1185">Reference proteome</keyword>
<reference evidence="13" key="1">
    <citation type="journal article" date="2014" name="Int. J. Syst. Evol. Microbiol.">
        <title>Complete genome of a new Firmicutes species belonging to the dominant human colonic microbiota ('Ruminococcus bicirculans') reveals two chromosomes and a selective capacity to utilize plant glucans.</title>
        <authorList>
            <consortium name="NISC Comparative Sequencing Program"/>
            <person name="Wegmann U."/>
            <person name="Louis P."/>
            <person name="Goesmann A."/>
            <person name="Henrissat B."/>
            <person name="Duncan S.H."/>
            <person name="Flint H.J."/>
        </authorList>
    </citation>
    <scope>NUCLEOTIDE SEQUENCE</scope>
    <source>
        <strain evidence="13">NBRC 107169</strain>
    </source>
</reference>
<accession>A0ABQ5US65</accession>
<keyword evidence="3 11" id="KW-0813">Transport</keyword>